<evidence type="ECO:0000256" key="3">
    <source>
        <dbReference type="ARBA" id="ARBA00022989"/>
    </source>
</evidence>
<sequence>MDPLLREIVFITGRILFGGFFLMSGANHFMKLSAMTQYAQSKGVPSPKLAVMATGLLLMLGGVGFILWRYLLIASLLLIVFLVFVSFIMHRFWKEEDPGAKMVEMTNFMKNMALLGVALIFFAFEMGG</sequence>
<evidence type="ECO:0000256" key="4">
    <source>
        <dbReference type="ARBA" id="ARBA00023136"/>
    </source>
</evidence>
<dbReference type="EMBL" id="MHNI01000011">
    <property type="protein sequence ID" value="OGZ43135.1"/>
    <property type="molecule type" value="Genomic_DNA"/>
</dbReference>
<gene>
    <name evidence="6" type="ORF">A2W41_00370</name>
</gene>
<feature type="transmembrane region" description="Helical" evidence="5">
    <location>
        <begin position="6"/>
        <end position="29"/>
    </location>
</feature>
<dbReference type="Pfam" id="PF07681">
    <property type="entry name" value="DoxX"/>
    <property type="match status" value="1"/>
</dbReference>
<keyword evidence="3 5" id="KW-1133">Transmembrane helix</keyword>
<dbReference type="InterPro" id="IPR032808">
    <property type="entry name" value="DoxX"/>
</dbReference>
<feature type="transmembrane region" description="Helical" evidence="5">
    <location>
        <begin position="73"/>
        <end position="93"/>
    </location>
</feature>
<name>A0A1G2FYJ0_9BACT</name>
<organism evidence="6 7">
    <name type="scientific">Candidatus Ryanbacteria bacterium RIFCSPHIGHO2_01_45_13</name>
    <dbReference type="NCBI Taxonomy" id="1802112"/>
    <lineage>
        <taxon>Bacteria</taxon>
        <taxon>Candidatus Ryaniibacteriota</taxon>
    </lineage>
</organism>
<keyword evidence="2 5" id="KW-0812">Transmembrane</keyword>
<dbReference type="Proteomes" id="UP000176700">
    <property type="component" value="Unassembled WGS sequence"/>
</dbReference>
<dbReference type="GO" id="GO:0016020">
    <property type="term" value="C:membrane"/>
    <property type="evidence" value="ECO:0007669"/>
    <property type="project" value="UniProtKB-SubCell"/>
</dbReference>
<protein>
    <submittedName>
        <fullName evidence="6">DoxX family protein</fullName>
    </submittedName>
</protein>
<comment type="caution">
    <text evidence="6">The sequence shown here is derived from an EMBL/GenBank/DDBJ whole genome shotgun (WGS) entry which is preliminary data.</text>
</comment>
<feature type="transmembrane region" description="Helical" evidence="5">
    <location>
        <begin position="49"/>
        <end position="67"/>
    </location>
</feature>
<proteinExistence type="predicted"/>
<evidence type="ECO:0000256" key="1">
    <source>
        <dbReference type="ARBA" id="ARBA00004141"/>
    </source>
</evidence>
<evidence type="ECO:0000313" key="7">
    <source>
        <dbReference type="Proteomes" id="UP000176700"/>
    </source>
</evidence>
<keyword evidence="4 5" id="KW-0472">Membrane</keyword>
<dbReference type="AlphaFoldDB" id="A0A1G2FYJ0"/>
<evidence type="ECO:0000256" key="5">
    <source>
        <dbReference type="SAM" id="Phobius"/>
    </source>
</evidence>
<feature type="transmembrane region" description="Helical" evidence="5">
    <location>
        <begin position="105"/>
        <end position="124"/>
    </location>
</feature>
<accession>A0A1G2FYJ0</accession>
<comment type="subcellular location">
    <subcellularLocation>
        <location evidence="1">Membrane</location>
        <topology evidence="1">Multi-pass membrane protein</topology>
    </subcellularLocation>
</comment>
<evidence type="ECO:0000256" key="2">
    <source>
        <dbReference type="ARBA" id="ARBA00022692"/>
    </source>
</evidence>
<reference evidence="6 7" key="1">
    <citation type="journal article" date="2016" name="Nat. Commun.">
        <title>Thousands of microbial genomes shed light on interconnected biogeochemical processes in an aquifer system.</title>
        <authorList>
            <person name="Anantharaman K."/>
            <person name="Brown C.T."/>
            <person name="Hug L.A."/>
            <person name="Sharon I."/>
            <person name="Castelle C.J."/>
            <person name="Probst A.J."/>
            <person name="Thomas B.C."/>
            <person name="Singh A."/>
            <person name="Wilkins M.J."/>
            <person name="Karaoz U."/>
            <person name="Brodie E.L."/>
            <person name="Williams K.H."/>
            <person name="Hubbard S.S."/>
            <person name="Banfield J.F."/>
        </authorList>
    </citation>
    <scope>NUCLEOTIDE SEQUENCE [LARGE SCALE GENOMIC DNA]</scope>
</reference>
<evidence type="ECO:0000313" key="6">
    <source>
        <dbReference type="EMBL" id="OGZ43135.1"/>
    </source>
</evidence>